<dbReference type="Proteomes" id="UP001596550">
    <property type="component" value="Unassembled WGS sequence"/>
</dbReference>
<sequence length="87" mass="10498">MEVVTDLNKINRKLKNFKGSKAQFWLFDISHKKIAIRISISNKEDEDVMYLAIASCQYIRGDFSWNNPNIYVDKYYDKKKWSMYIDY</sequence>
<evidence type="ECO:0000313" key="1">
    <source>
        <dbReference type="EMBL" id="MFC7346921.1"/>
    </source>
</evidence>
<accession>A0ABW2LWL5</accession>
<name>A0ABW2LWL5_9FLAO</name>
<evidence type="ECO:0000313" key="2">
    <source>
        <dbReference type="Proteomes" id="UP001596550"/>
    </source>
</evidence>
<organism evidence="1 2">
    <name type="scientific">Chryseobacterium zhengzhouense</name>
    <dbReference type="NCBI Taxonomy" id="1636086"/>
    <lineage>
        <taxon>Bacteria</taxon>
        <taxon>Pseudomonadati</taxon>
        <taxon>Bacteroidota</taxon>
        <taxon>Flavobacteriia</taxon>
        <taxon>Flavobacteriales</taxon>
        <taxon>Weeksellaceae</taxon>
        <taxon>Chryseobacterium group</taxon>
        <taxon>Chryseobacterium</taxon>
    </lineage>
</organism>
<reference evidence="2" key="1">
    <citation type="journal article" date="2019" name="Int. J. Syst. Evol. Microbiol.">
        <title>The Global Catalogue of Microorganisms (GCM) 10K type strain sequencing project: providing services to taxonomists for standard genome sequencing and annotation.</title>
        <authorList>
            <consortium name="The Broad Institute Genomics Platform"/>
            <consortium name="The Broad Institute Genome Sequencing Center for Infectious Disease"/>
            <person name="Wu L."/>
            <person name="Ma J."/>
        </authorList>
    </citation>
    <scope>NUCLEOTIDE SEQUENCE [LARGE SCALE GENOMIC DNA]</scope>
    <source>
        <strain evidence="2">CCUG 54781</strain>
    </source>
</reference>
<comment type="caution">
    <text evidence="1">The sequence shown here is derived from an EMBL/GenBank/DDBJ whole genome shotgun (WGS) entry which is preliminary data.</text>
</comment>
<protein>
    <submittedName>
        <fullName evidence="1">Uncharacterized protein</fullName>
    </submittedName>
</protein>
<gene>
    <name evidence="1" type="ORF">ACFQO9_09360</name>
</gene>
<dbReference type="EMBL" id="JBHTCR010000003">
    <property type="protein sequence ID" value="MFC7346921.1"/>
    <property type="molecule type" value="Genomic_DNA"/>
</dbReference>
<keyword evidence="2" id="KW-1185">Reference proteome</keyword>
<proteinExistence type="predicted"/>